<feature type="region of interest" description="Disordered" evidence="8">
    <location>
        <begin position="717"/>
        <end position="741"/>
    </location>
</feature>
<keyword evidence="2" id="KW-0328">Glycosyltransferase</keyword>
<dbReference type="RefSeq" id="XP_007721953.1">
    <property type="nucleotide sequence ID" value="XM_007723763.1"/>
</dbReference>
<feature type="transmembrane region" description="Helical" evidence="9">
    <location>
        <begin position="334"/>
        <end position="351"/>
    </location>
</feature>
<dbReference type="OrthoDB" id="2849215at2759"/>
<keyword evidence="5 9" id="KW-1133">Transmembrane helix</keyword>
<keyword evidence="11" id="KW-1185">Reference proteome</keyword>
<feature type="compositionally biased region" description="Low complexity" evidence="8">
    <location>
        <begin position="511"/>
        <end position="530"/>
    </location>
</feature>
<organism evidence="10 11">
    <name type="scientific">Capronia coronata CBS 617.96</name>
    <dbReference type="NCBI Taxonomy" id="1182541"/>
    <lineage>
        <taxon>Eukaryota</taxon>
        <taxon>Fungi</taxon>
        <taxon>Dikarya</taxon>
        <taxon>Ascomycota</taxon>
        <taxon>Pezizomycotina</taxon>
        <taxon>Eurotiomycetes</taxon>
        <taxon>Chaetothyriomycetidae</taxon>
        <taxon>Chaetothyriales</taxon>
        <taxon>Herpotrichiellaceae</taxon>
        <taxon>Capronia</taxon>
    </lineage>
</organism>
<dbReference type="Proteomes" id="UP000019484">
    <property type="component" value="Unassembled WGS sequence"/>
</dbReference>
<feature type="transmembrane region" description="Helical" evidence="9">
    <location>
        <begin position="363"/>
        <end position="384"/>
    </location>
</feature>
<feature type="compositionally biased region" description="Polar residues" evidence="8">
    <location>
        <begin position="449"/>
        <end position="464"/>
    </location>
</feature>
<evidence type="ECO:0000256" key="4">
    <source>
        <dbReference type="ARBA" id="ARBA00022692"/>
    </source>
</evidence>
<evidence type="ECO:0000256" key="7">
    <source>
        <dbReference type="ARBA" id="ARBA00023180"/>
    </source>
</evidence>
<keyword evidence="6 9" id="KW-0472">Membrane</keyword>
<dbReference type="STRING" id="1182541.W9ZIZ1"/>
<dbReference type="PANTHER" id="PTHR47844">
    <property type="entry name" value="SYNTHASE CPS1, PUTATIVE (AFU_ORTHOLOGUE AFUA_7G02500)-RELATED"/>
    <property type="match status" value="1"/>
</dbReference>
<dbReference type="InterPro" id="IPR029044">
    <property type="entry name" value="Nucleotide-diphossugar_trans"/>
</dbReference>
<dbReference type="EMBL" id="AMWN01000002">
    <property type="protein sequence ID" value="EXJ94459.1"/>
    <property type="molecule type" value="Genomic_DNA"/>
</dbReference>
<feature type="region of interest" description="Disordered" evidence="8">
    <location>
        <begin position="441"/>
        <end position="465"/>
    </location>
</feature>
<evidence type="ECO:0000256" key="9">
    <source>
        <dbReference type="SAM" id="Phobius"/>
    </source>
</evidence>
<dbReference type="InterPro" id="IPR052427">
    <property type="entry name" value="Glycosyltrans_GT2/GT47"/>
</dbReference>
<dbReference type="GeneID" id="19157752"/>
<evidence type="ECO:0000313" key="10">
    <source>
        <dbReference type="EMBL" id="EXJ94459.1"/>
    </source>
</evidence>
<evidence type="ECO:0000256" key="6">
    <source>
        <dbReference type="ARBA" id="ARBA00023136"/>
    </source>
</evidence>
<accession>W9ZIZ1</accession>
<proteinExistence type="predicted"/>
<reference evidence="10 11" key="1">
    <citation type="submission" date="2013-03" db="EMBL/GenBank/DDBJ databases">
        <title>The Genome Sequence of Capronia coronata CBS 617.96.</title>
        <authorList>
            <consortium name="The Broad Institute Genomics Platform"/>
            <person name="Cuomo C."/>
            <person name="de Hoog S."/>
            <person name="Gorbushina A."/>
            <person name="Walker B."/>
            <person name="Young S.K."/>
            <person name="Zeng Q."/>
            <person name="Gargeya S."/>
            <person name="Fitzgerald M."/>
            <person name="Haas B."/>
            <person name="Abouelleil A."/>
            <person name="Allen A.W."/>
            <person name="Alvarado L."/>
            <person name="Arachchi H.M."/>
            <person name="Berlin A.M."/>
            <person name="Chapman S.B."/>
            <person name="Gainer-Dewar J."/>
            <person name="Goldberg J."/>
            <person name="Griggs A."/>
            <person name="Gujja S."/>
            <person name="Hansen M."/>
            <person name="Howarth C."/>
            <person name="Imamovic A."/>
            <person name="Ireland A."/>
            <person name="Larimer J."/>
            <person name="McCowan C."/>
            <person name="Murphy C."/>
            <person name="Pearson M."/>
            <person name="Poon T.W."/>
            <person name="Priest M."/>
            <person name="Roberts A."/>
            <person name="Saif S."/>
            <person name="Shea T."/>
            <person name="Sisk P."/>
            <person name="Sykes S."/>
            <person name="Wortman J."/>
            <person name="Nusbaum C."/>
            <person name="Birren B."/>
        </authorList>
    </citation>
    <scope>NUCLEOTIDE SEQUENCE [LARGE SCALE GENOMIC DNA]</scope>
    <source>
        <strain evidence="10 11">CBS 617.96</strain>
    </source>
</reference>
<dbReference type="SUPFAM" id="SSF53448">
    <property type="entry name" value="Nucleotide-diphospho-sugar transferases"/>
    <property type="match status" value="1"/>
</dbReference>
<evidence type="ECO:0000313" key="11">
    <source>
        <dbReference type="Proteomes" id="UP000019484"/>
    </source>
</evidence>
<dbReference type="GO" id="GO:0016757">
    <property type="term" value="F:glycosyltransferase activity"/>
    <property type="evidence" value="ECO:0007669"/>
    <property type="project" value="UniProtKB-KW"/>
</dbReference>
<evidence type="ECO:0000256" key="5">
    <source>
        <dbReference type="ARBA" id="ARBA00022989"/>
    </source>
</evidence>
<sequence length="785" mass="88363">MEAIMGTNGANQPDWATHSSLLALLLNWNLLFIFLVVFRYLRLVVHIVSYCAYKPSPVSGSRSMTEKQCSIIIPTVDPENPHFHECLLWILTNDPLEIHIVTVGKRLQQLTKKVVRRYQAAFPSIRILVSATKTANKRQQVAHALPYVRGAITFLVDDTVFWPSPNFLRTAVAPFEDPEVGGVGTNKRVRRENLAFGFSSFWNMMGALYLERHNFEIRATNTIDGGVFVISGRTCAYRTNILQDPSFLEGYNNERFFFGLRGPLNADDDNFITRWLVTHNWKIKIQYCQDSMIETVLGTYPKFLSQCLRWSRTTWRSNTASLITDRTVYRAQPWCVYAVYLTSLVNFALFYDTALVYTLSRSHFYSPATLQTLGMCIVLSKLVKLVPYFCRHPADLIYLLGYFVFAYFHSFIKLYAGLTFWVTTWGGRDLETVNRFATEGDNDTEKSYVPSSVTGDSEQCSSPRLGSRYRYTDHLCGFSDEEELLPTPPSSSSSSSTTAQTRTHNSPALPSSTGAMTATARTSASTPSPALNHTRTPVKTPWGVVAPDRNNAYRTPANVLMHQQPGMAWPRTWNYRTRQSHGEAGAYHVNDEAAVSTQIQPRQVTPARAVAEEFMPSTPQQLLSPTRSPARNVNVNVNVDFDGDIAMDTDARAHAVSYADVDPDTPLPSIETDDMYPSPTSSCVARDRQLGVFHGGAHPKDTATTTGLARTAETTTYRLPTPPSTRLPLEPVTPTPAEGGRRRWNGYTRTWVRASPDSCNRLHFDGSSMVRPRNCTLEDRRFDYW</sequence>
<evidence type="ECO:0000256" key="3">
    <source>
        <dbReference type="ARBA" id="ARBA00022679"/>
    </source>
</evidence>
<comment type="subcellular location">
    <subcellularLocation>
        <location evidence="1">Membrane</location>
    </subcellularLocation>
</comment>
<feature type="region of interest" description="Disordered" evidence="8">
    <location>
        <begin position="482"/>
        <end position="545"/>
    </location>
</feature>
<keyword evidence="7" id="KW-0325">Glycoprotein</keyword>
<evidence type="ECO:0000256" key="2">
    <source>
        <dbReference type="ARBA" id="ARBA00022676"/>
    </source>
</evidence>
<dbReference type="CDD" id="cd06434">
    <property type="entry name" value="GT2_HAS"/>
    <property type="match status" value="1"/>
</dbReference>
<keyword evidence="3" id="KW-0808">Transferase</keyword>
<protein>
    <submittedName>
        <fullName evidence="10">Uncharacterized protein</fullName>
    </submittedName>
</protein>
<dbReference type="HOGENOM" id="CLU_019940_2_0_1"/>
<dbReference type="Pfam" id="PF13641">
    <property type="entry name" value="Glyco_tranf_2_3"/>
    <property type="match status" value="1"/>
</dbReference>
<keyword evidence="4 9" id="KW-0812">Transmembrane</keyword>
<evidence type="ECO:0000256" key="1">
    <source>
        <dbReference type="ARBA" id="ARBA00004370"/>
    </source>
</evidence>
<feature type="transmembrane region" description="Helical" evidence="9">
    <location>
        <begin position="396"/>
        <end position="422"/>
    </location>
</feature>
<dbReference type="Gene3D" id="3.90.550.10">
    <property type="entry name" value="Spore Coat Polysaccharide Biosynthesis Protein SpsA, Chain A"/>
    <property type="match status" value="1"/>
</dbReference>
<evidence type="ECO:0000256" key="8">
    <source>
        <dbReference type="SAM" id="MobiDB-lite"/>
    </source>
</evidence>
<gene>
    <name evidence="10" type="ORF">A1O1_02855</name>
</gene>
<feature type="transmembrane region" description="Helical" evidence="9">
    <location>
        <begin position="20"/>
        <end position="41"/>
    </location>
</feature>
<dbReference type="eggNOG" id="ENOG502SICP">
    <property type="taxonomic scope" value="Eukaryota"/>
</dbReference>
<name>W9ZIZ1_9EURO</name>
<dbReference type="AlphaFoldDB" id="W9ZIZ1"/>
<feature type="compositionally biased region" description="Polar residues" evidence="8">
    <location>
        <begin position="499"/>
        <end position="510"/>
    </location>
</feature>
<dbReference type="GO" id="GO:0016020">
    <property type="term" value="C:membrane"/>
    <property type="evidence" value="ECO:0007669"/>
    <property type="project" value="UniProtKB-SubCell"/>
</dbReference>
<dbReference type="PANTHER" id="PTHR47844:SF1">
    <property type="entry name" value="EXOSTOSIN-LIKE 2"/>
    <property type="match status" value="1"/>
</dbReference>
<comment type="caution">
    <text evidence="10">The sequence shown here is derived from an EMBL/GenBank/DDBJ whole genome shotgun (WGS) entry which is preliminary data.</text>
</comment>